<evidence type="ECO:0000313" key="8">
    <source>
        <dbReference type="EMBL" id="GLW55936.1"/>
    </source>
</evidence>
<accession>A0A9W6PJE1</accession>
<dbReference type="PROSITE" id="PS01039">
    <property type="entry name" value="SBP_BACTERIAL_3"/>
    <property type="match status" value="1"/>
</dbReference>
<dbReference type="InterPro" id="IPR018313">
    <property type="entry name" value="SBP_3_CS"/>
</dbReference>
<keyword evidence="3 6" id="KW-0732">Signal</keyword>
<dbReference type="InterPro" id="IPR001638">
    <property type="entry name" value="Solute-binding_3/MltF_N"/>
</dbReference>
<evidence type="ECO:0000256" key="4">
    <source>
        <dbReference type="RuleBase" id="RU003744"/>
    </source>
</evidence>
<dbReference type="Gene3D" id="3.40.190.10">
    <property type="entry name" value="Periplasmic binding protein-like II"/>
    <property type="match status" value="2"/>
</dbReference>
<dbReference type="CDD" id="cd13690">
    <property type="entry name" value="PBP2_GluB"/>
    <property type="match status" value="1"/>
</dbReference>
<proteinExistence type="inferred from homology"/>
<feature type="domain" description="Solute-binding protein family 3/N-terminal" evidence="7">
    <location>
        <begin position="79"/>
        <end position="301"/>
    </location>
</feature>
<dbReference type="AlphaFoldDB" id="A0A9W6PJE1"/>
<gene>
    <name evidence="8" type="ORF">Kpho01_39470</name>
</gene>
<dbReference type="PANTHER" id="PTHR30085:SF6">
    <property type="entry name" value="ABC TRANSPORTER GLUTAMINE-BINDING PROTEIN GLNH"/>
    <property type="match status" value="1"/>
</dbReference>
<dbReference type="SUPFAM" id="SSF53850">
    <property type="entry name" value="Periplasmic binding protein-like II"/>
    <property type="match status" value="1"/>
</dbReference>
<evidence type="ECO:0000256" key="2">
    <source>
        <dbReference type="ARBA" id="ARBA00022448"/>
    </source>
</evidence>
<dbReference type="InterPro" id="IPR051455">
    <property type="entry name" value="Bact_solute-bind_prot3"/>
</dbReference>
<evidence type="ECO:0000259" key="7">
    <source>
        <dbReference type="SMART" id="SM00062"/>
    </source>
</evidence>
<dbReference type="PROSITE" id="PS51257">
    <property type="entry name" value="PROKAR_LIPOPROTEIN"/>
    <property type="match status" value="1"/>
</dbReference>
<evidence type="ECO:0000256" key="3">
    <source>
        <dbReference type="ARBA" id="ARBA00022729"/>
    </source>
</evidence>
<name>A0A9W6PJE1_9ACTN</name>
<evidence type="ECO:0000313" key="9">
    <source>
        <dbReference type="Proteomes" id="UP001165143"/>
    </source>
</evidence>
<comment type="caution">
    <text evidence="8">The sequence shown here is derived from an EMBL/GenBank/DDBJ whole genome shotgun (WGS) entry which is preliminary data.</text>
</comment>
<comment type="similarity">
    <text evidence="1 4">Belongs to the bacterial solute-binding protein 3 family.</text>
</comment>
<evidence type="ECO:0000256" key="1">
    <source>
        <dbReference type="ARBA" id="ARBA00010333"/>
    </source>
</evidence>
<evidence type="ECO:0000256" key="6">
    <source>
        <dbReference type="SAM" id="SignalP"/>
    </source>
</evidence>
<evidence type="ECO:0000256" key="5">
    <source>
        <dbReference type="SAM" id="MobiDB-lite"/>
    </source>
</evidence>
<feature type="signal peptide" evidence="6">
    <location>
        <begin position="1"/>
        <end position="30"/>
    </location>
</feature>
<sequence>MAPTEEKNDRMKARRTVAAALSVLALTAVAACGKDGSPNSDSAGTKGGSAAPQLPTYQVNADAKLDGSPTWVEAKKNGKLRIGAKSDQPFLGFEDVQTGKRNGFDIEIAKMIAADLGFSADQIQFTTINSSARETSLAGGQVDYYVGTYSINDNRKKTIDFAGPYYIAGQSLLVNKDNTDITSAETTKDKAVCTVTGSTSVANIQKYGAKVTQFESYSLCVEKLLTKEVDAVTTDDAILKGYAAKNQGQLKVVGATFSQERYGVGLKKGDAVLQKAINDALKKHEDNGDWKKAYDATLGLSGAEAPSVPALDPTTAS</sequence>
<dbReference type="Proteomes" id="UP001165143">
    <property type="component" value="Unassembled WGS sequence"/>
</dbReference>
<dbReference type="Pfam" id="PF00497">
    <property type="entry name" value="SBP_bac_3"/>
    <property type="match status" value="1"/>
</dbReference>
<keyword evidence="2" id="KW-0813">Transport</keyword>
<organism evidence="8 9">
    <name type="scientific">Kitasatospora phosalacinea</name>
    <dbReference type="NCBI Taxonomy" id="2065"/>
    <lineage>
        <taxon>Bacteria</taxon>
        <taxon>Bacillati</taxon>
        <taxon>Actinomycetota</taxon>
        <taxon>Actinomycetes</taxon>
        <taxon>Kitasatosporales</taxon>
        <taxon>Streptomycetaceae</taxon>
        <taxon>Kitasatospora</taxon>
    </lineage>
</organism>
<reference evidence="8" key="1">
    <citation type="submission" date="2023-02" db="EMBL/GenBank/DDBJ databases">
        <title>Kitasatospora phosalacinea NBRC 14362.</title>
        <authorList>
            <person name="Ichikawa N."/>
            <person name="Sato H."/>
            <person name="Tonouchi N."/>
        </authorList>
    </citation>
    <scope>NUCLEOTIDE SEQUENCE</scope>
    <source>
        <strain evidence="8">NBRC 14362</strain>
    </source>
</reference>
<feature type="chain" id="PRO_5040827257" evidence="6">
    <location>
        <begin position="31"/>
        <end position="317"/>
    </location>
</feature>
<protein>
    <submittedName>
        <fullName evidence="8">ABC transporter substrate-binding protein</fullName>
    </submittedName>
</protein>
<dbReference type="GO" id="GO:0030288">
    <property type="term" value="C:outer membrane-bounded periplasmic space"/>
    <property type="evidence" value="ECO:0007669"/>
    <property type="project" value="TreeGrafter"/>
</dbReference>
<feature type="region of interest" description="Disordered" evidence="5">
    <location>
        <begin position="35"/>
        <end position="55"/>
    </location>
</feature>
<dbReference type="PANTHER" id="PTHR30085">
    <property type="entry name" value="AMINO ACID ABC TRANSPORTER PERMEASE"/>
    <property type="match status" value="1"/>
</dbReference>
<dbReference type="SMART" id="SM00062">
    <property type="entry name" value="PBPb"/>
    <property type="match status" value="1"/>
</dbReference>
<dbReference type="EMBL" id="BSRX01000022">
    <property type="protein sequence ID" value="GLW55936.1"/>
    <property type="molecule type" value="Genomic_DNA"/>
</dbReference>
<dbReference type="GO" id="GO:0006865">
    <property type="term" value="P:amino acid transport"/>
    <property type="evidence" value="ECO:0007669"/>
    <property type="project" value="TreeGrafter"/>
</dbReference>
<dbReference type="GO" id="GO:0005576">
    <property type="term" value="C:extracellular region"/>
    <property type="evidence" value="ECO:0007669"/>
    <property type="project" value="TreeGrafter"/>
</dbReference>